<evidence type="ECO:0000313" key="5">
    <source>
        <dbReference type="Proteomes" id="UP001589692"/>
    </source>
</evidence>
<evidence type="ECO:0000256" key="1">
    <source>
        <dbReference type="SAM" id="MobiDB-lite"/>
    </source>
</evidence>
<dbReference type="InterPro" id="IPR011050">
    <property type="entry name" value="Pectin_lyase_fold/virulence"/>
</dbReference>
<organism evidence="4 5">
    <name type="scientific">Rhizobium puerariae</name>
    <dbReference type="NCBI Taxonomy" id="1585791"/>
    <lineage>
        <taxon>Bacteria</taxon>
        <taxon>Pseudomonadati</taxon>
        <taxon>Pseudomonadota</taxon>
        <taxon>Alphaproteobacteria</taxon>
        <taxon>Hyphomicrobiales</taxon>
        <taxon>Rhizobiaceae</taxon>
        <taxon>Rhizobium/Agrobacterium group</taxon>
        <taxon>Rhizobium</taxon>
    </lineage>
</organism>
<feature type="domain" description="Carbohydrate-binding/sugar hydrolysis" evidence="3">
    <location>
        <begin position="46"/>
        <end position="194"/>
    </location>
</feature>
<proteinExistence type="predicted"/>
<sequence>MMRPGSIMTTIGMAAFWAALPAMADAENRTVSPQGGQSLQAVIDTAGAGDLLTLKAGDYAGPIVIRKPLTLAGEAGASVIGDGKGSVITIDAAGVTVRNLAISGSGSDLTALDSGVLATEAAAGTTVEGNVITGNLFGIYLHGAAGSVARGNEIVGMRGERLSEAGNGVSVWNAPGAQVLDNVISYGRDGIATMASKRNVFSRNRFSDLRFGIHYMYTNDSEVSDNISTGNSVGYAIMFSNRLKITGNVSDGDRDHGLLLNYANGSVITGNSVFGRLQPASRWLLGGNRNADPDMPKAEENASADGDAAGLRPGPEKCVFIYNANKNRFTDNLFEGCAIGIHFTAGSEANAISGNAFINNRNQVKYVGTRYMDWSKDGRGNYWSDNPAFDLDGDGIADNPYRPNDLIDKVLWTAPQAKLLTTSPAVQVIRWAQAQFPALLPGGVVDSHPLMTPVIGKRRAQ</sequence>
<feature type="region of interest" description="Disordered" evidence="1">
    <location>
        <begin position="288"/>
        <end position="309"/>
    </location>
</feature>
<dbReference type="InterPro" id="IPR022441">
    <property type="entry name" value="Para_beta_helix_rpt-2"/>
</dbReference>
<dbReference type="EMBL" id="JBHMAA010000007">
    <property type="protein sequence ID" value="MFB9948227.1"/>
    <property type="molecule type" value="Genomic_DNA"/>
</dbReference>
<dbReference type="NCBIfam" id="TIGR04247">
    <property type="entry name" value="NosD_copper_fam"/>
    <property type="match status" value="1"/>
</dbReference>
<dbReference type="InterPro" id="IPR007742">
    <property type="entry name" value="NosD_dom"/>
</dbReference>
<evidence type="ECO:0000259" key="3">
    <source>
        <dbReference type="SMART" id="SM00722"/>
    </source>
</evidence>
<dbReference type="RefSeq" id="WP_377257273.1">
    <property type="nucleotide sequence ID" value="NZ_JBHMAA010000007.1"/>
</dbReference>
<keyword evidence="2" id="KW-0732">Signal</keyword>
<feature type="signal peptide" evidence="2">
    <location>
        <begin position="1"/>
        <end position="24"/>
    </location>
</feature>
<dbReference type="InterPro" id="IPR026464">
    <property type="entry name" value="NosD_copper_fam"/>
</dbReference>
<dbReference type="InterPro" id="IPR006633">
    <property type="entry name" value="Carb-bd_sugar_hydrolysis-dom"/>
</dbReference>
<feature type="compositionally biased region" description="Basic and acidic residues" evidence="1">
    <location>
        <begin position="291"/>
        <end position="300"/>
    </location>
</feature>
<dbReference type="SMART" id="SM00722">
    <property type="entry name" value="CASH"/>
    <property type="match status" value="2"/>
</dbReference>
<evidence type="ECO:0000256" key="2">
    <source>
        <dbReference type="SAM" id="SignalP"/>
    </source>
</evidence>
<dbReference type="Gene3D" id="2.160.20.10">
    <property type="entry name" value="Single-stranded right-handed beta-helix, Pectin lyase-like"/>
    <property type="match status" value="1"/>
</dbReference>
<gene>
    <name evidence="4" type="ORF">ACFFP0_05170</name>
</gene>
<feature type="chain" id="PRO_5045926173" evidence="2">
    <location>
        <begin position="25"/>
        <end position="461"/>
    </location>
</feature>
<dbReference type="Proteomes" id="UP001589692">
    <property type="component" value="Unassembled WGS sequence"/>
</dbReference>
<protein>
    <submittedName>
        <fullName evidence="4">Nitrous oxide reductase family maturation protein NosD</fullName>
    </submittedName>
</protein>
<dbReference type="NCBIfam" id="TIGR03804">
    <property type="entry name" value="para_beta_helix"/>
    <property type="match status" value="1"/>
</dbReference>
<evidence type="ECO:0000313" key="4">
    <source>
        <dbReference type="EMBL" id="MFB9948227.1"/>
    </source>
</evidence>
<feature type="domain" description="Carbohydrate-binding/sugar hydrolysis" evidence="3">
    <location>
        <begin position="200"/>
        <end position="399"/>
    </location>
</feature>
<reference evidence="4 5" key="1">
    <citation type="submission" date="2024-09" db="EMBL/GenBank/DDBJ databases">
        <authorList>
            <person name="Sun Q."/>
            <person name="Mori K."/>
        </authorList>
    </citation>
    <scope>NUCLEOTIDE SEQUENCE [LARGE SCALE GENOMIC DNA]</scope>
    <source>
        <strain evidence="4 5">TBRC 4938</strain>
    </source>
</reference>
<dbReference type="SUPFAM" id="SSF51126">
    <property type="entry name" value="Pectin lyase-like"/>
    <property type="match status" value="1"/>
</dbReference>
<accession>A0ABV6AC76</accession>
<keyword evidence="5" id="KW-1185">Reference proteome</keyword>
<dbReference type="SMART" id="SM00710">
    <property type="entry name" value="PbH1"/>
    <property type="match status" value="9"/>
</dbReference>
<dbReference type="InterPro" id="IPR012334">
    <property type="entry name" value="Pectin_lyas_fold"/>
</dbReference>
<dbReference type="InterPro" id="IPR006626">
    <property type="entry name" value="PbH1"/>
</dbReference>
<comment type="caution">
    <text evidence="4">The sequence shown here is derived from an EMBL/GenBank/DDBJ whole genome shotgun (WGS) entry which is preliminary data.</text>
</comment>
<name>A0ABV6AC76_9HYPH</name>
<dbReference type="Pfam" id="PF05048">
    <property type="entry name" value="NosD"/>
    <property type="match status" value="1"/>
</dbReference>